<evidence type="ECO:0000259" key="9">
    <source>
        <dbReference type="Pfam" id="PF05193"/>
    </source>
</evidence>
<gene>
    <name evidence="11" type="ORF">Cvel_29575</name>
</gene>
<dbReference type="AlphaFoldDB" id="A0A0G4HNU2"/>
<evidence type="ECO:0000313" key="11">
    <source>
        <dbReference type="EMBL" id="CEM45826.1"/>
    </source>
</evidence>
<proteinExistence type="inferred from homology"/>
<feature type="domain" description="Peptidase M16 middle/third" evidence="10">
    <location>
        <begin position="385"/>
        <end position="682"/>
    </location>
</feature>
<dbReference type="Pfam" id="PF16187">
    <property type="entry name" value="Peptidase_M16_M"/>
    <property type="match status" value="1"/>
</dbReference>
<evidence type="ECO:0000259" key="10">
    <source>
        <dbReference type="Pfam" id="PF16187"/>
    </source>
</evidence>
<dbReference type="GO" id="GO:0005829">
    <property type="term" value="C:cytosol"/>
    <property type="evidence" value="ECO:0007669"/>
    <property type="project" value="TreeGrafter"/>
</dbReference>
<dbReference type="Pfam" id="PF00675">
    <property type="entry name" value="Peptidase_M16"/>
    <property type="match status" value="1"/>
</dbReference>
<dbReference type="Gene3D" id="3.30.830.10">
    <property type="entry name" value="Metalloenzyme, LuxS/M16 peptidase-like"/>
    <property type="match status" value="3"/>
</dbReference>
<name>A0A0G4HNU2_9ALVE</name>
<reference evidence="11" key="1">
    <citation type="submission" date="2014-11" db="EMBL/GenBank/DDBJ databases">
        <authorList>
            <person name="Otto D Thomas"/>
            <person name="Naeem Raeece"/>
        </authorList>
    </citation>
    <scope>NUCLEOTIDE SEQUENCE</scope>
</reference>
<sequence>MVAQAVVNNIRKPDTDTHREYRFLKLFNELGVLLISDSKCDKASACLDVRVGSAFDPPELPGLAHFLEHMLFLGTEKFPDESSYNKYLNENGGYSNAYTTDDHTCYYFCVSPEGLPEALDRFSQFFISPLFDQSATDRELKAVDSEHNKNLQADVWRTAQLMRTQCNPKHPINRFTTGNSTTLCDEPAKKGIDVRSELLSFHKKFYSANVMRAVVLGKEPLDELQVMAEKCFGDILNKNVAIPWGEELTEEPVFTEGKLPLEVLQVPVRDIKQLDISWALEELSQHWRTKPASYASHLIGHEGKGSLLSALKREDLAAALSAGVMMEGSGVSAFSVTMTLTPKGASIEGVKRVGELVFGFIRLLQISGVQEWVFKEEKKIHDIEFKFRNVRDAMSVVTSCANNLHRYPPELVLEGPETFFDFDSALIKTKVLDLLTVDSARVCFTDKALASACGCTEPIYGTQYAEQKLRGELSSAWHKVGSMTGEVTQEFCKTNGLAFPEQNPFIAEDLLVKPPEEGPKQYPEKISLGVPELEKFASIYFKKDDTFGLPKGVWTLTLHSSFVSASFENAMKTSLWAHCVEEDLNEFAYDAEVAGLVYNLIPKYTGITLSVRGWSDSLPRLLSAIGTKLRDYTPDQQTFDRVREMRIRQLRNAAKNSQPYQQAYQRSFSAMETPFYTFEERLSFVEEKLTSPDQVNVGKEILSETFIEGLILGNFTRSEVASHMSAFLRLLPLKTVPSKLKTSEVVDLSSVPLPLPSSPQVSSTPFFRNVADTTNADDPNSAVLLEIQV</sequence>
<keyword evidence="4" id="KW-0378">Hydrolase</keyword>
<dbReference type="GO" id="GO:0043171">
    <property type="term" value="P:peptide catabolic process"/>
    <property type="evidence" value="ECO:0007669"/>
    <property type="project" value="TreeGrafter"/>
</dbReference>
<dbReference type="FunFam" id="3.30.830.10:FF:000004">
    <property type="entry name" value="Putative insulin-degrading enzyme"/>
    <property type="match status" value="1"/>
</dbReference>
<dbReference type="SUPFAM" id="SSF63411">
    <property type="entry name" value="LuxS/MPP-like metallohydrolase"/>
    <property type="match status" value="3"/>
</dbReference>
<dbReference type="Pfam" id="PF05193">
    <property type="entry name" value="Peptidase_M16_C"/>
    <property type="match status" value="1"/>
</dbReference>
<comment type="similarity">
    <text evidence="1 7">Belongs to the peptidase M16 family.</text>
</comment>
<dbReference type="GO" id="GO:0051603">
    <property type="term" value="P:proteolysis involved in protein catabolic process"/>
    <property type="evidence" value="ECO:0007669"/>
    <property type="project" value="TreeGrafter"/>
</dbReference>
<keyword evidence="2" id="KW-0645">Protease</keyword>
<dbReference type="GO" id="GO:0005739">
    <property type="term" value="C:mitochondrion"/>
    <property type="evidence" value="ECO:0007669"/>
    <property type="project" value="TreeGrafter"/>
</dbReference>
<dbReference type="InterPro" id="IPR001431">
    <property type="entry name" value="Pept_M16_Zn_BS"/>
</dbReference>
<keyword evidence="5" id="KW-0862">Zinc</keyword>
<dbReference type="FunFam" id="3.30.830.10:FF:000005">
    <property type="entry name" value="nardilysin isoform X1"/>
    <property type="match status" value="1"/>
</dbReference>
<dbReference type="EMBL" id="CDMZ01003294">
    <property type="protein sequence ID" value="CEM45826.1"/>
    <property type="molecule type" value="Genomic_DNA"/>
</dbReference>
<dbReference type="GO" id="GO:0004222">
    <property type="term" value="F:metalloendopeptidase activity"/>
    <property type="evidence" value="ECO:0007669"/>
    <property type="project" value="InterPro"/>
</dbReference>
<accession>A0A0G4HNU2</accession>
<dbReference type="PANTHER" id="PTHR43690">
    <property type="entry name" value="NARDILYSIN"/>
    <property type="match status" value="1"/>
</dbReference>
<feature type="domain" description="Peptidase M16 N-terminal" evidence="8">
    <location>
        <begin position="32"/>
        <end position="168"/>
    </location>
</feature>
<evidence type="ECO:0000256" key="6">
    <source>
        <dbReference type="ARBA" id="ARBA00023049"/>
    </source>
</evidence>
<dbReference type="InterPro" id="IPR032632">
    <property type="entry name" value="Peptidase_M16_M"/>
</dbReference>
<evidence type="ECO:0000256" key="4">
    <source>
        <dbReference type="ARBA" id="ARBA00022801"/>
    </source>
</evidence>
<keyword evidence="6" id="KW-0482">Metalloprotease</keyword>
<dbReference type="PROSITE" id="PS00143">
    <property type="entry name" value="INSULINASE"/>
    <property type="match status" value="1"/>
</dbReference>
<evidence type="ECO:0000259" key="8">
    <source>
        <dbReference type="Pfam" id="PF00675"/>
    </source>
</evidence>
<dbReference type="PANTHER" id="PTHR43690:SF18">
    <property type="entry name" value="INSULIN-DEGRADING ENZYME-RELATED"/>
    <property type="match status" value="1"/>
</dbReference>
<evidence type="ECO:0000256" key="2">
    <source>
        <dbReference type="ARBA" id="ARBA00022670"/>
    </source>
</evidence>
<evidence type="ECO:0008006" key="12">
    <source>
        <dbReference type="Google" id="ProtNLM"/>
    </source>
</evidence>
<dbReference type="GO" id="GO:0046872">
    <property type="term" value="F:metal ion binding"/>
    <property type="evidence" value="ECO:0007669"/>
    <property type="project" value="UniProtKB-KW"/>
</dbReference>
<evidence type="ECO:0000256" key="7">
    <source>
        <dbReference type="RuleBase" id="RU004447"/>
    </source>
</evidence>
<keyword evidence="3" id="KW-0479">Metal-binding</keyword>
<feature type="non-terminal residue" evidence="11">
    <location>
        <position position="789"/>
    </location>
</feature>
<evidence type="ECO:0000256" key="5">
    <source>
        <dbReference type="ARBA" id="ARBA00022833"/>
    </source>
</evidence>
<protein>
    <recommendedName>
        <fullName evidence="12">Peptidase M16 N-terminal domain-containing protein</fullName>
    </recommendedName>
</protein>
<dbReference type="InterPro" id="IPR007863">
    <property type="entry name" value="Peptidase_M16_C"/>
</dbReference>
<feature type="domain" description="Peptidase M16 C-terminal" evidence="9">
    <location>
        <begin position="195"/>
        <end position="379"/>
    </location>
</feature>
<evidence type="ECO:0000256" key="1">
    <source>
        <dbReference type="ARBA" id="ARBA00007261"/>
    </source>
</evidence>
<dbReference type="InterPro" id="IPR050626">
    <property type="entry name" value="Peptidase_M16"/>
</dbReference>
<evidence type="ECO:0000256" key="3">
    <source>
        <dbReference type="ARBA" id="ARBA00022723"/>
    </source>
</evidence>
<dbReference type="InterPro" id="IPR011249">
    <property type="entry name" value="Metalloenz_LuxS/M16"/>
</dbReference>
<organism evidence="11">
    <name type="scientific">Chromera velia CCMP2878</name>
    <dbReference type="NCBI Taxonomy" id="1169474"/>
    <lineage>
        <taxon>Eukaryota</taxon>
        <taxon>Sar</taxon>
        <taxon>Alveolata</taxon>
        <taxon>Colpodellida</taxon>
        <taxon>Chromeraceae</taxon>
        <taxon>Chromera</taxon>
    </lineage>
</organism>
<dbReference type="InterPro" id="IPR011765">
    <property type="entry name" value="Pept_M16_N"/>
</dbReference>